<dbReference type="SUPFAM" id="SSF46785">
    <property type="entry name" value="Winged helix' DNA-binding domain"/>
    <property type="match status" value="1"/>
</dbReference>
<dbReference type="GO" id="GO:0006351">
    <property type="term" value="P:DNA-templated transcription"/>
    <property type="evidence" value="ECO:0007669"/>
    <property type="project" value="InterPro"/>
</dbReference>
<dbReference type="InterPro" id="IPR036388">
    <property type="entry name" value="WH-like_DNA-bd_sf"/>
</dbReference>
<protein>
    <submittedName>
        <fullName evidence="4">Phenylacetic acid degradation operon negative regulatory protein PaaX</fullName>
    </submittedName>
</protein>
<dbReference type="PANTHER" id="PTHR30319:SF1">
    <property type="entry name" value="TRANSCRIPTIONAL REPRESSOR PAAX"/>
    <property type="match status" value="1"/>
</dbReference>
<dbReference type="Proteomes" id="UP000282818">
    <property type="component" value="Unassembled WGS sequence"/>
</dbReference>
<reference evidence="4 5" key="1">
    <citation type="submission" date="2019-01" db="EMBL/GenBank/DDBJ databases">
        <authorList>
            <person name="Chen W.-M."/>
        </authorList>
    </citation>
    <scope>NUCLEOTIDE SEQUENCE [LARGE SCALE GENOMIC DNA]</scope>
    <source>
        <strain evidence="4 5">HPM-16</strain>
    </source>
</reference>
<evidence type="ECO:0000259" key="1">
    <source>
        <dbReference type="Pfam" id="PF07848"/>
    </source>
</evidence>
<dbReference type="Gene3D" id="1.10.10.10">
    <property type="entry name" value="Winged helix-like DNA-binding domain superfamily/Winged helix DNA-binding domain"/>
    <property type="match status" value="1"/>
</dbReference>
<dbReference type="InterPro" id="IPR011965">
    <property type="entry name" value="PaaX_trns_reg"/>
</dbReference>
<dbReference type="PIRSF" id="PIRSF020623">
    <property type="entry name" value="PaaX"/>
    <property type="match status" value="1"/>
</dbReference>
<dbReference type="PANTHER" id="PTHR30319">
    <property type="entry name" value="PHENYLACETIC ACID REGULATOR-RELATED TRANSCRIPTIONAL REPRESSOR"/>
    <property type="match status" value="1"/>
</dbReference>
<accession>A0A437QDW2</accession>
<dbReference type="InterPro" id="IPR048846">
    <property type="entry name" value="PaaX-like_central"/>
</dbReference>
<evidence type="ECO:0000259" key="2">
    <source>
        <dbReference type="Pfam" id="PF08223"/>
    </source>
</evidence>
<gene>
    <name evidence="4" type="primary">paaX</name>
    <name evidence="4" type="ORF">EOE65_02985</name>
</gene>
<dbReference type="EMBL" id="SACQ01000001">
    <property type="protein sequence ID" value="RVU32635.1"/>
    <property type="molecule type" value="Genomic_DNA"/>
</dbReference>
<dbReference type="Pfam" id="PF07848">
    <property type="entry name" value="PaaX"/>
    <property type="match status" value="1"/>
</dbReference>
<proteinExistence type="predicted"/>
<dbReference type="Gene3D" id="1.20.58.1460">
    <property type="match status" value="1"/>
</dbReference>
<dbReference type="Pfam" id="PF20803">
    <property type="entry name" value="PaaX_M"/>
    <property type="match status" value="1"/>
</dbReference>
<sequence length="306" mass="35329">MKKLKYAEELIEEFKNQRPIRGGSIIITIYGDAIAPRGGSVWLGSLIQLLEPLGLNQRLVRTSIFRLTKDGWLTSNQVGRRSYYSLTETGRRRFESAFKRVYAELYPEWQGKWDLLINTQLDNELRKVLKKELEWQGFGNIAPGVMAHPMADMAEINETLQELCVSNDIIHMKASLIENLTSAPLKQLVHECWNLEELSQGYQAFLDRFRPLLRALEGETELDPEQCFQLRILMIHHYRRLLLKDPRLPEKLLPADWVGTSARVLCRNIYRKIHEPAEAFLSATQETADGPLPEPAPHFYKRFGGI</sequence>
<dbReference type="Pfam" id="PF08223">
    <property type="entry name" value="PaaX_C"/>
    <property type="match status" value="1"/>
</dbReference>
<feature type="domain" description="Transcriptional repressor PaaX-like central Cas2-like" evidence="3">
    <location>
        <begin position="108"/>
        <end position="177"/>
    </location>
</feature>
<dbReference type="InterPro" id="IPR012906">
    <property type="entry name" value="PaaX-like_N"/>
</dbReference>
<keyword evidence="5" id="KW-1185">Reference proteome</keyword>
<feature type="domain" description="Transcriptional repressor PaaX-like N-terminal" evidence="1">
    <location>
        <begin position="22"/>
        <end position="90"/>
    </location>
</feature>
<dbReference type="InterPro" id="IPR013225">
    <property type="entry name" value="PaaX_C"/>
</dbReference>
<dbReference type="AlphaFoldDB" id="A0A437QDW2"/>
<evidence type="ECO:0000313" key="5">
    <source>
        <dbReference type="Proteomes" id="UP000282818"/>
    </source>
</evidence>
<dbReference type="RefSeq" id="WP_127692804.1">
    <property type="nucleotide sequence ID" value="NZ_SACQ01000001.1"/>
</dbReference>
<feature type="domain" description="Transcriptional repressor PaaX-like C-terminal" evidence="2">
    <location>
        <begin position="193"/>
        <end position="282"/>
    </location>
</feature>
<evidence type="ECO:0000259" key="3">
    <source>
        <dbReference type="Pfam" id="PF20803"/>
    </source>
</evidence>
<dbReference type="InterPro" id="IPR036390">
    <property type="entry name" value="WH_DNA-bd_sf"/>
</dbReference>
<dbReference type="NCBIfam" id="TIGR02277">
    <property type="entry name" value="PaaX_trns_reg"/>
    <property type="match status" value="1"/>
</dbReference>
<organism evidence="4 5">
    <name type="scientific">Neptunomonas marina</name>
    <dbReference type="NCBI Taxonomy" id="1815562"/>
    <lineage>
        <taxon>Bacteria</taxon>
        <taxon>Pseudomonadati</taxon>
        <taxon>Pseudomonadota</taxon>
        <taxon>Gammaproteobacteria</taxon>
        <taxon>Oceanospirillales</taxon>
        <taxon>Oceanospirillaceae</taxon>
        <taxon>Neptunomonas</taxon>
    </lineage>
</organism>
<evidence type="ECO:0000313" key="4">
    <source>
        <dbReference type="EMBL" id="RVU32635.1"/>
    </source>
</evidence>
<name>A0A437QDW2_9GAMM</name>
<comment type="caution">
    <text evidence="4">The sequence shown here is derived from an EMBL/GenBank/DDBJ whole genome shotgun (WGS) entry which is preliminary data.</text>
</comment>